<dbReference type="EMBL" id="JADQDK010000001">
    <property type="protein sequence ID" value="MBW0138414.1"/>
    <property type="molecule type" value="Genomic_DNA"/>
</dbReference>
<dbReference type="PANTHER" id="PTHR46825:SF7">
    <property type="entry name" value="D-ALANYL-D-ALANINE CARBOXYPEPTIDASE"/>
    <property type="match status" value="1"/>
</dbReference>
<dbReference type="InterPro" id="IPR001466">
    <property type="entry name" value="Beta-lactam-related"/>
</dbReference>
<dbReference type="Pfam" id="PF24491">
    <property type="entry name" value="DUF7586"/>
    <property type="match status" value="1"/>
</dbReference>
<dbReference type="InterPro" id="IPR050491">
    <property type="entry name" value="AmpC-like"/>
</dbReference>
<evidence type="ECO:0000313" key="4">
    <source>
        <dbReference type="Proteomes" id="UP000694287"/>
    </source>
</evidence>
<feature type="domain" description="DUF7586" evidence="2">
    <location>
        <begin position="352"/>
        <end position="436"/>
    </location>
</feature>
<evidence type="ECO:0000259" key="1">
    <source>
        <dbReference type="Pfam" id="PF00144"/>
    </source>
</evidence>
<name>A0ABS6V1M4_9PSEU</name>
<evidence type="ECO:0000259" key="2">
    <source>
        <dbReference type="Pfam" id="PF24491"/>
    </source>
</evidence>
<protein>
    <submittedName>
        <fullName evidence="3">Beta-lactamase family protein</fullName>
    </submittedName>
</protein>
<accession>A0ABS6V1M4</accession>
<gene>
    <name evidence="3" type="ORF">I4I81_29735</name>
</gene>
<organism evidence="3 4">
    <name type="scientific">Pseudonocardia abyssalis</name>
    <dbReference type="NCBI Taxonomy" id="2792008"/>
    <lineage>
        <taxon>Bacteria</taxon>
        <taxon>Bacillati</taxon>
        <taxon>Actinomycetota</taxon>
        <taxon>Actinomycetes</taxon>
        <taxon>Pseudonocardiales</taxon>
        <taxon>Pseudonocardiaceae</taxon>
        <taxon>Pseudonocardia</taxon>
    </lineage>
</organism>
<reference evidence="3 4" key="1">
    <citation type="submission" date="2020-11" db="EMBL/GenBank/DDBJ databases">
        <title>Pseudonocardia abyssalis sp. nov. and Pseudonocardia oceani sp. nov., description and phylogenomic analysis of two novel actinomycetes isolated from the deep Southern Ocean.</title>
        <authorList>
            <person name="Parra J."/>
        </authorList>
    </citation>
    <scope>NUCLEOTIDE SEQUENCE [LARGE SCALE GENOMIC DNA]</scope>
    <source>
        <strain evidence="3 4">KRD-168</strain>
    </source>
</reference>
<dbReference type="RefSeq" id="WP_218600966.1">
    <property type="nucleotide sequence ID" value="NZ_JADQDJ010000007.1"/>
</dbReference>
<keyword evidence="4" id="KW-1185">Reference proteome</keyword>
<evidence type="ECO:0000313" key="3">
    <source>
        <dbReference type="EMBL" id="MBW0138414.1"/>
    </source>
</evidence>
<dbReference type="Proteomes" id="UP000694287">
    <property type="component" value="Unassembled WGS sequence"/>
</dbReference>
<feature type="domain" description="Beta-lactamase-related" evidence="1">
    <location>
        <begin position="15"/>
        <end position="322"/>
    </location>
</feature>
<dbReference type="PANTHER" id="PTHR46825">
    <property type="entry name" value="D-ALANYL-D-ALANINE-CARBOXYPEPTIDASE/ENDOPEPTIDASE AMPH"/>
    <property type="match status" value="1"/>
</dbReference>
<sequence>MTATGRLDGPAAAAQRENRVPSVVLGAARAGSVLGLGAAGRVDVERGCVASAQVPYRVGSITKTFTAAVVLGLVQDGVLALDAPVSTYLAGTPFGEVPLRALLAHRGGVQREAPGDMWESMRGPDASTLRRALPRAELVDRPGARWHYSNLGYALLGLVVEEVTGDSCAALINRRLLAPLGLSATVWARPEGAACGYRVDPYADVVHREPDMDQGAVGVGGQLWSNAADLLTWGDALAGGRPDVVAPAVVEAMHTLEVMVDRTAWTSGWGLGLILERRGDRVLAGHTGAMPGFLASLSLDRATRSVAVALSNATRGAAVGALSADLVDAVIDGRVGAEPEGDAAPWVPLPEVPAELDGMLGRWWSEAAETVFTWRADGLHALMVGAPVTSETRFERLDRDIYRAVAGRFTGERLTVRRDPAGEVAALEWATYPFTRTPR</sequence>
<proteinExistence type="predicted"/>
<dbReference type="Pfam" id="PF00144">
    <property type="entry name" value="Beta-lactamase"/>
    <property type="match status" value="1"/>
</dbReference>
<comment type="caution">
    <text evidence="3">The sequence shown here is derived from an EMBL/GenBank/DDBJ whole genome shotgun (WGS) entry which is preliminary data.</text>
</comment>
<dbReference type="InterPro" id="IPR056008">
    <property type="entry name" value="DUF7586"/>
</dbReference>